<evidence type="ECO:0000313" key="2">
    <source>
        <dbReference type="EMBL" id="SCB55771.1"/>
    </source>
</evidence>
<accession>A0A1C3XU32</accession>
<dbReference type="GO" id="GO:0005524">
    <property type="term" value="F:ATP binding"/>
    <property type="evidence" value="ECO:0007669"/>
    <property type="project" value="InterPro"/>
</dbReference>
<dbReference type="CDD" id="cd00009">
    <property type="entry name" value="AAA"/>
    <property type="match status" value="1"/>
</dbReference>
<dbReference type="Gene3D" id="3.40.50.300">
    <property type="entry name" value="P-loop containing nucleotide triphosphate hydrolases"/>
    <property type="match status" value="1"/>
</dbReference>
<proteinExistence type="predicted"/>
<dbReference type="RefSeq" id="WP_165637948.1">
    <property type="nucleotide sequence ID" value="NZ_FMAI01000053.1"/>
</dbReference>
<feature type="domain" description="AAA+ ATPase" evidence="1">
    <location>
        <begin position="53"/>
        <end position="244"/>
    </location>
</feature>
<reference evidence="3" key="1">
    <citation type="submission" date="2016-08" db="EMBL/GenBank/DDBJ databases">
        <authorList>
            <person name="Varghese N."/>
            <person name="Submissions Spin"/>
        </authorList>
    </citation>
    <scope>NUCLEOTIDE SEQUENCE [LARGE SCALE GENOMIC DNA]</scope>
    <source>
        <strain evidence="3">ERR11</strain>
    </source>
</reference>
<dbReference type="SMART" id="SM00382">
    <property type="entry name" value="AAA"/>
    <property type="match status" value="1"/>
</dbReference>
<protein>
    <submittedName>
        <fullName evidence="2">MoxR-like ATPase</fullName>
    </submittedName>
</protein>
<dbReference type="EMBL" id="FMAI01000053">
    <property type="protein sequence ID" value="SCB55771.1"/>
    <property type="molecule type" value="Genomic_DNA"/>
</dbReference>
<dbReference type="InterPro" id="IPR027417">
    <property type="entry name" value="P-loop_NTPase"/>
</dbReference>
<evidence type="ECO:0000259" key="1">
    <source>
        <dbReference type="SMART" id="SM00382"/>
    </source>
</evidence>
<dbReference type="SUPFAM" id="SSF52540">
    <property type="entry name" value="P-loop containing nucleoside triphosphate hydrolases"/>
    <property type="match status" value="1"/>
</dbReference>
<dbReference type="GO" id="GO:0016887">
    <property type="term" value="F:ATP hydrolysis activity"/>
    <property type="evidence" value="ECO:0007669"/>
    <property type="project" value="InterPro"/>
</dbReference>
<evidence type="ECO:0000313" key="3">
    <source>
        <dbReference type="Proteomes" id="UP000199184"/>
    </source>
</evidence>
<name>A0A1C3XU32_9BRAD</name>
<organism evidence="2 3">
    <name type="scientific">Bradyrhizobium shewense</name>
    <dbReference type="NCBI Taxonomy" id="1761772"/>
    <lineage>
        <taxon>Bacteria</taxon>
        <taxon>Pseudomonadati</taxon>
        <taxon>Pseudomonadota</taxon>
        <taxon>Alphaproteobacteria</taxon>
        <taxon>Hyphomicrobiales</taxon>
        <taxon>Nitrobacteraceae</taxon>
        <taxon>Bradyrhizobium</taxon>
    </lineage>
</organism>
<dbReference type="Proteomes" id="UP000199184">
    <property type="component" value="Unassembled WGS sequence"/>
</dbReference>
<dbReference type="Pfam" id="PF07728">
    <property type="entry name" value="AAA_5"/>
    <property type="match status" value="1"/>
</dbReference>
<sequence>MTVTKIFGELSSALKNGAKPAAALNENGRKTARGAGYLLEDEAVAAVDVAIELGRPLLVSGEPGVGKTELGYAVARMLQIPDLYLHSVKSTSDAGELFYTYDALQRLRDSQLSKAGDVGDYIEFQAMGRAILSAHPRSAVAPLLRGKHAEGWDGNAAPRRSVVVIDEIDKAPKDFPNDLLHEIETMSFRVKEYPGNPTPETPSLDKIERSLRPLVVITSNEERQLPDAFLRRCVFHEIPFPDEKRLEAIVNAGLANRLQRMGVKIDGEPPKLGDGTAARLVDLTLKFRDAQPDKKPGIAEMMDAAALLVGAGSSDLAVVRPALVKLKRDGALFQDAMRMAAS</sequence>
<dbReference type="AlphaFoldDB" id="A0A1C3XU32"/>
<dbReference type="InterPro" id="IPR011704">
    <property type="entry name" value="ATPase_dyneun-rel_AAA"/>
</dbReference>
<keyword evidence="3" id="KW-1185">Reference proteome</keyword>
<dbReference type="InterPro" id="IPR003593">
    <property type="entry name" value="AAA+_ATPase"/>
</dbReference>
<gene>
    <name evidence="2" type="ORF">GA0061098_105314</name>
</gene>